<dbReference type="Gene3D" id="1.10.30.10">
    <property type="entry name" value="High mobility group box domain"/>
    <property type="match status" value="1"/>
</dbReference>
<dbReference type="CDD" id="cd01389">
    <property type="entry name" value="HMG-box_ROX1-like"/>
    <property type="match status" value="1"/>
</dbReference>
<dbReference type="EMBL" id="JAWWNJ010000002">
    <property type="protein sequence ID" value="KAK7061668.1"/>
    <property type="molecule type" value="Genomic_DNA"/>
</dbReference>
<dbReference type="GO" id="GO:0005634">
    <property type="term" value="C:nucleus"/>
    <property type="evidence" value="ECO:0007669"/>
    <property type="project" value="UniProtKB-UniRule"/>
</dbReference>
<dbReference type="Pfam" id="PF00505">
    <property type="entry name" value="HMG_box"/>
    <property type="match status" value="1"/>
</dbReference>
<dbReference type="SMART" id="SM00398">
    <property type="entry name" value="HMG"/>
    <property type="match status" value="1"/>
</dbReference>
<feature type="region of interest" description="Disordered" evidence="4">
    <location>
        <begin position="208"/>
        <end position="241"/>
    </location>
</feature>
<keyword evidence="7" id="KW-1185">Reference proteome</keyword>
<keyword evidence="3" id="KW-0539">Nucleus</keyword>
<dbReference type="InterPro" id="IPR050140">
    <property type="entry name" value="SRY-related_HMG-box_TF-like"/>
</dbReference>
<feature type="region of interest" description="Disordered" evidence="4">
    <location>
        <begin position="168"/>
        <end position="188"/>
    </location>
</feature>
<evidence type="ECO:0000256" key="3">
    <source>
        <dbReference type="PROSITE-ProRule" id="PRU00267"/>
    </source>
</evidence>
<dbReference type="InterPro" id="IPR036910">
    <property type="entry name" value="HMG_box_dom_sf"/>
</dbReference>
<sequence>MNSHAQIPSHDNIAHLYPFPPTPPSSDSGCNTPSQWEEWVQVSSRPPSPARLARSVRGTERAGHKLKDEIDDDAAVAALSSHYRPESRPPSPPAPLPSRSKARIPRPPNAFILYRSDLLRNCTMPERRQQTLSRVAGECWNLLSLEEKNKWKVLAQQRATEHQLIHPDYHFKPSPRGKGKGKLRPDEVKGGNLIRSLREQYVGITGPSICSSRSKKGRAPGPEASGSTTPARGISQSLPSTPSIAPIDRANGFVNFNWTPLPSSASTTPPPSIKSSPEPALHEPSLPPFFPQQTYPHFPAPRRPSTSLGFIRTMNEEFPSKDSPDRPASAASETGLTDLIRDCNITPTSANFGDIGMPPASEWQPWHIGQPQPLQMQSPLSIAPHEQPTALHPMAFMHSTASGNPPLYMDDSVSNVFSEMHYMQDFGHEHDAHAGFDLQFSTFEWPAPESN</sequence>
<evidence type="ECO:0000313" key="7">
    <source>
        <dbReference type="Proteomes" id="UP001362999"/>
    </source>
</evidence>
<feature type="region of interest" description="Disordered" evidence="4">
    <location>
        <begin position="262"/>
        <end position="281"/>
    </location>
</feature>
<feature type="compositionally biased region" description="Polar residues" evidence="4">
    <location>
        <begin position="225"/>
        <end position="241"/>
    </location>
</feature>
<gene>
    <name evidence="6" type="ORF">R3P38DRAFT_668499</name>
</gene>
<proteinExistence type="predicted"/>
<feature type="compositionally biased region" description="Polar residues" evidence="4">
    <location>
        <begin position="25"/>
        <end position="45"/>
    </location>
</feature>
<keyword evidence="1 3" id="KW-0238">DNA-binding</keyword>
<dbReference type="SUPFAM" id="SSF47095">
    <property type="entry name" value="HMG-box"/>
    <property type="match status" value="1"/>
</dbReference>
<accession>A0AAW0EBL8</accession>
<evidence type="ECO:0000259" key="5">
    <source>
        <dbReference type="PROSITE" id="PS50118"/>
    </source>
</evidence>
<dbReference type="PANTHER" id="PTHR10270">
    <property type="entry name" value="SOX TRANSCRIPTION FACTOR"/>
    <property type="match status" value="1"/>
</dbReference>
<reference evidence="6 7" key="1">
    <citation type="journal article" date="2024" name="J Genomics">
        <title>Draft genome sequencing and assembly of Favolaschia claudopus CIRM-BRFM 2984 isolated from oak limbs.</title>
        <authorList>
            <person name="Navarro D."/>
            <person name="Drula E."/>
            <person name="Chaduli D."/>
            <person name="Cazenave R."/>
            <person name="Ahrendt S."/>
            <person name="Wang J."/>
            <person name="Lipzen A."/>
            <person name="Daum C."/>
            <person name="Barry K."/>
            <person name="Grigoriev I.V."/>
            <person name="Favel A."/>
            <person name="Rosso M.N."/>
            <person name="Martin F."/>
        </authorList>
    </citation>
    <scope>NUCLEOTIDE SEQUENCE [LARGE SCALE GENOMIC DNA]</scope>
    <source>
        <strain evidence="6 7">CIRM-BRFM 2984</strain>
    </source>
</reference>
<evidence type="ECO:0000313" key="6">
    <source>
        <dbReference type="EMBL" id="KAK7061668.1"/>
    </source>
</evidence>
<dbReference type="GO" id="GO:0000978">
    <property type="term" value="F:RNA polymerase II cis-regulatory region sequence-specific DNA binding"/>
    <property type="evidence" value="ECO:0007669"/>
    <property type="project" value="TreeGrafter"/>
</dbReference>
<organism evidence="6 7">
    <name type="scientific">Favolaschia claudopus</name>
    <dbReference type="NCBI Taxonomy" id="2862362"/>
    <lineage>
        <taxon>Eukaryota</taxon>
        <taxon>Fungi</taxon>
        <taxon>Dikarya</taxon>
        <taxon>Basidiomycota</taxon>
        <taxon>Agaricomycotina</taxon>
        <taxon>Agaricomycetes</taxon>
        <taxon>Agaricomycetidae</taxon>
        <taxon>Agaricales</taxon>
        <taxon>Marasmiineae</taxon>
        <taxon>Mycenaceae</taxon>
        <taxon>Favolaschia</taxon>
    </lineage>
</organism>
<protein>
    <submittedName>
        <fullName evidence="6">Repressor ROX1</fullName>
    </submittedName>
</protein>
<name>A0AAW0EBL8_9AGAR</name>
<feature type="compositionally biased region" description="Low complexity" evidence="4">
    <location>
        <begin position="262"/>
        <end position="279"/>
    </location>
</feature>
<dbReference type="PANTHER" id="PTHR10270:SF161">
    <property type="entry name" value="SEX-DETERMINING REGION Y PROTEIN"/>
    <property type="match status" value="1"/>
</dbReference>
<evidence type="ECO:0000256" key="4">
    <source>
        <dbReference type="SAM" id="MobiDB-lite"/>
    </source>
</evidence>
<dbReference type="PROSITE" id="PS50118">
    <property type="entry name" value="HMG_BOX_2"/>
    <property type="match status" value="1"/>
</dbReference>
<feature type="domain" description="HMG box" evidence="5">
    <location>
        <begin position="104"/>
        <end position="170"/>
    </location>
</feature>
<dbReference type="Proteomes" id="UP001362999">
    <property type="component" value="Unassembled WGS sequence"/>
</dbReference>
<keyword evidence="2" id="KW-0804">Transcription</keyword>
<feature type="compositionally biased region" description="Basic and acidic residues" evidence="4">
    <location>
        <begin position="57"/>
        <end position="68"/>
    </location>
</feature>
<evidence type="ECO:0000256" key="1">
    <source>
        <dbReference type="ARBA" id="ARBA00023125"/>
    </source>
</evidence>
<evidence type="ECO:0000256" key="2">
    <source>
        <dbReference type="ARBA" id="ARBA00023163"/>
    </source>
</evidence>
<dbReference type="GO" id="GO:0030154">
    <property type="term" value="P:cell differentiation"/>
    <property type="evidence" value="ECO:0007669"/>
    <property type="project" value="TreeGrafter"/>
</dbReference>
<feature type="DNA-binding region" description="HMG box" evidence="3">
    <location>
        <begin position="104"/>
        <end position="170"/>
    </location>
</feature>
<feature type="compositionally biased region" description="Basic residues" evidence="4">
    <location>
        <begin position="173"/>
        <end position="182"/>
    </location>
</feature>
<feature type="region of interest" description="Disordered" evidence="4">
    <location>
        <begin position="1"/>
        <end position="107"/>
    </location>
</feature>
<dbReference type="AlphaFoldDB" id="A0AAW0EBL8"/>
<dbReference type="GO" id="GO:0001228">
    <property type="term" value="F:DNA-binding transcription activator activity, RNA polymerase II-specific"/>
    <property type="evidence" value="ECO:0007669"/>
    <property type="project" value="TreeGrafter"/>
</dbReference>
<comment type="caution">
    <text evidence="6">The sequence shown here is derived from an EMBL/GenBank/DDBJ whole genome shotgun (WGS) entry which is preliminary data.</text>
</comment>
<dbReference type="InterPro" id="IPR009071">
    <property type="entry name" value="HMG_box_dom"/>
</dbReference>